<dbReference type="GO" id="GO:0051536">
    <property type="term" value="F:iron-sulfur cluster binding"/>
    <property type="evidence" value="ECO:0007669"/>
    <property type="project" value="UniProtKB-KW"/>
</dbReference>
<feature type="non-terminal residue" evidence="8">
    <location>
        <position position="345"/>
    </location>
</feature>
<dbReference type="GO" id="GO:0008168">
    <property type="term" value="F:methyltransferase activity"/>
    <property type="evidence" value="ECO:0007669"/>
    <property type="project" value="InterPro"/>
</dbReference>
<gene>
    <name evidence="8" type="ORF">DPMN_070591</name>
</gene>
<accession>A0A9D4BP20</accession>
<keyword evidence="3" id="KW-0809">Transit peptide</keyword>
<dbReference type="EMBL" id="JAIWYP010000014">
    <property type="protein sequence ID" value="KAH3711091.1"/>
    <property type="molecule type" value="Genomic_DNA"/>
</dbReference>
<keyword evidence="4" id="KW-0408">Iron</keyword>
<keyword evidence="2" id="KW-0479">Metal-binding</keyword>
<sequence>MKVLRGMKVVCSFRRLSVLRLTLSRHFANKAPHIELQDNQDETTANKKAFPANWDTKPLPQNWVMDPEELKKCQEDPLGYPKQHSGIMMMTKTPKLPELLEKNARAILEEKDLIANSQFTKEVTRLHEVYARRQPPVEAPAKAAKMTRIAQEVYQEKLSKLGKPLEEVTEEDMRKIDEFVKTVTHKIYKHSTHNYVPIDYSSHKCYVYLATRLAVNFRVLHQIFHEMKKLDTNFAPSAVLNVGSGVGSAIWAGNTIWGESVLEYYCVDPSNAMNDMARELLAYDRKNPLKLAVKGVNFRQFIPSDKHKQNKFPLVVSAYALLEQTSRSKRLELVEDLWNLTDKYL</sequence>
<evidence type="ECO:0000256" key="2">
    <source>
        <dbReference type="ARBA" id="ARBA00022723"/>
    </source>
</evidence>
<evidence type="ECO:0000256" key="4">
    <source>
        <dbReference type="ARBA" id="ARBA00023004"/>
    </source>
</evidence>
<evidence type="ECO:0000256" key="3">
    <source>
        <dbReference type="ARBA" id="ARBA00022946"/>
    </source>
</evidence>
<organism evidence="8 9">
    <name type="scientific">Dreissena polymorpha</name>
    <name type="common">Zebra mussel</name>
    <name type="synonym">Mytilus polymorpha</name>
    <dbReference type="NCBI Taxonomy" id="45954"/>
    <lineage>
        <taxon>Eukaryota</taxon>
        <taxon>Metazoa</taxon>
        <taxon>Spiralia</taxon>
        <taxon>Lophotrochozoa</taxon>
        <taxon>Mollusca</taxon>
        <taxon>Bivalvia</taxon>
        <taxon>Autobranchia</taxon>
        <taxon>Heteroconchia</taxon>
        <taxon>Euheterodonta</taxon>
        <taxon>Imparidentia</taxon>
        <taxon>Neoheterodontei</taxon>
        <taxon>Myida</taxon>
        <taxon>Dreissenoidea</taxon>
        <taxon>Dreissenidae</taxon>
        <taxon>Dreissena</taxon>
    </lineage>
</organism>
<name>A0A9D4BP20_DREPO</name>
<evidence type="ECO:0000313" key="8">
    <source>
        <dbReference type="EMBL" id="KAH3711091.1"/>
    </source>
</evidence>
<dbReference type="InterPro" id="IPR015324">
    <property type="entry name" value="Ribosomal_Rsm22-like"/>
</dbReference>
<dbReference type="SUPFAM" id="SSF53335">
    <property type="entry name" value="S-adenosyl-L-methionine-dependent methyltransferases"/>
    <property type="match status" value="1"/>
</dbReference>
<evidence type="ECO:0000256" key="6">
    <source>
        <dbReference type="ARBA" id="ARBA00023128"/>
    </source>
</evidence>
<dbReference type="Proteomes" id="UP000828390">
    <property type="component" value="Unassembled WGS sequence"/>
</dbReference>
<evidence type="ECO:0000256" key="7">
    <source>
        <dbReference type="ARBA" id="ARBA00045681"/>
    </source>
</evidence>
<comment type="subcellular location">
    <subcellularLocation>
        <location evidence="1">Mitochondrion</location>
    </subcellularLocation>
</comment>
<dbReference type="GO" id="GO:0006412">
    <property type="term" value="P:translation"/>
    <property type="evidence" value="ECO:0007669"/>
    <property type="project" value="InterPro"/>
</dbReference>
<proteinExistence type="predicted"/>
<dbReference type="PANTHER" id="PTHR13184:SF5">
    <property type="entry name" value="METHYLTRANSFERASE-LIKE PROTEIN 17, MITOCHONDRIAL"/>
    <property type="match status" value="1"/>
</dbReference>
<reference evidence="8" key="2">
    <citation type="submission" date="2020-11" db="EMBL/GenBank/DDBJ databases">
        <authorList>
            <person name="McCartney M.A."/>
            <person name="Auch B."/>
            <person name="Kono T."/>
            <person name="Mallez S."/>
            <person name="Becker A."/>
            <person name="Gohl D.M."/>
            <person name="Silverstein K.A.T."/>
            <person name="Koren S."/>
            <person name="Bechman K.B."/>
            <person name="Herman A."/>
            <person name="Abrahante J.E."/>
            <person name="Garbe J."/>
        </authorList>
    </citation>
    <scope>NUCLEOTIDE SEQUENCE</scope>
    <source>
        <strain evidence="8">Duluth1</strain>
        <tissue evidence="8">Whole animal</tissue>
    </source>
</reference>
<dbReference type="GO" id="GO:0046872">
    <property type="term" value="F:metal ion binding"/>
    <property type="evidence" value="ECO:0007669"/>
    <property type="project" value="UniProtKB-KW"/>
</dbReference>
<dbReference type="InterPro" id="IPR029063">
    <property type="entry name" value="SAM-dependent_MTases_sf"/>
</dbReference>
<keyword evidence="5" id="KW-0411">Iron-sulfur</keyword>
<evidence type="ECO:0000256" key="1">
    <source>
        <dbReference type="ARBA" id="ARBA00004173"/>
    </source>
</evidence>
<evidence type="ECO:0000313" key="9">
    <source>
        <dbReference type="Proteomes" id="UP000828390"/>
    </source>
</evidence>
<keyword evidence="6" id="KW-0496">Mitochondrion</keyword>
<dbReference type="InterPro" id="IPR052571">
    <property type="entry name" value="Mt_RNA_Methyltransferase"/>
</dbReference>
<reference evidence="8" key="1">
    <citation type="journal article" date="2019" name="bioRxiv">
        <title>The Genome of the Zebra Mussel, Dreissena polymorpha: A Resource for Invasive Species Research.</title>
        <authorList>
            <person name="McCartney M.A."/>
            <person name="Auch B."/>
            <person name="Kono T."/>
            <person name="Mallez S."/>
            <person name="Zhang Y."/>
            <person name="Obille A."/>
            <person name="Becker A."/>
            <person name="Abrahante J.E."/>
            <person name="Garbe J."/>
            <person name="Badalamenti J.P."/>
            <person name="Herman A."/>
            <person name="Mangelson H."/>
            <person name="Liachko I."/>
            <person name="Sullivan S."/>
            <person name="Sone E.D."/>
            <person name="Koren S."/>
            <person name="Silverstein K.A.T."/>
            <person name="Beckman K.B."/>
            <person name="Gohl D.M."/>
        </authorList>
    </citation>
    <scope>NUCLEOTIDE SEQUENCE</scope>
    <source>
        <strain evidence="8">Duluth1</strain>
        <tissue evidence="8">Whole animal</tissue>
    </source>
</reference>
<dbReference type="GO" id="GO:0003735">
    <property type="term" value="F:structural constituent of ribosome"/>
    <property type="evidence" value="ECO:0007669"/>
    <property type="project" value="TreeGrafter"/>
</dbReference>
<comment type="function">
    <text evidence="7">Mitochondrial ribosome (mitoribosome) assembly factor. Binds at the interface of the head and body domains of the mitochondrial small ribosomal subunit (mt-SSU), occluding the mRNA channel and preventing compaction of the head domain towards the body. Probable inactive methyltransferase: retains the characteristic folding and ability to bind S-adenosyl-L-methionine, but it probably lost its methyltransferase activity.</text>
</comment>
<keyword evidence="9" id="KW-1185">Reference proteome</keyword>
<comment type="caution">
    <text evidence="8">The sequence shown here is derived from an EMBL/GenBank/DDBJ whole genome shotgun (WGS) entry which is preliminary data.</text>
</comment>
<dbReference type="AlphaFoldDB" id="A0A9D4BP20"/>
<evidence type="ECO:0000256" key="5">
    <source>
        <dbReference type="ARBA" id="ARBA00023014"/>
    </source>
</evidence>
<protein>
    <submittedName>
        <fullName evidence="8">Uncharacterized protein</fullName>
    </submittedName>
</protein>
<dbReference type="GO" id="GO:0005763">
    <property type="term" value="C:mitochondrial small ribosomal subunit"/>
    <property type="evidence" value="ECO:0007669"/>
    <property type="project" value="TreeGrafter"/>
</dbReference>
<dbReference type="PANTHER" id="PTHR13184">
    <property type="entry name" value="37S RIBOSOMAL PROTEIN S22"/>
    <property type="match status" value="1"/>
</dbReference>
<dbReference type="Pfam" id="PF09243">
    <property type="entry name" value="Rsm22"/>
    <property type="match status" value="1"/>
</dbReference>